<evidence type="ECO:0000256" key="11">
    <source>
        <dbReference type="ARBA" id="ARBA00022967"/>
    </source>
</evidence>
<evidence type="ECO:0000256" key="13">
    <source>
        <dbReference type="ARBA" id="ARBA00022989"/>
    </source>
</evidence>
<dbReference type="InterPro" id="IPR034210">
    <property type="entry name" value="CcO_II_C"/>
</dbReference>
<keyword evidence="8 18" id="KW-0479">Metal-binding</keyword>
<geneLocation type="mitochondrion" evidence="22"/>
<dbReference type="FunFam" id="2.60.40.420:FF:000001">
    <property type="entry name" value="Cytochrome c oxidase subunit 2"/>
    <property type="match status" value="1"/>
</dbReference>
<keyword evidence="11" id="KW-1278">Translocase</keyword>
<dbReference type="GO" id="GO:0005743">
    <property type="term" value="C:mitochondrial inner membrane"/>
    <property type="evidence" value="ECO:0007669"/>
    <property type="project" value="UniProtKB-SubCell"/>
</dbReference>
<keyword evidence="13 19" id="KW-1133">Transmembrane helix</keyword>
<evidence type="ECO:0000256" key="6">
    <source>
        <dbReference type="ARBA" id="ARBA00022660"/>
    </source>
</evidence>
<keyword evidence="6 18" id="KW-0679">Respiratory chain</keyword>
<evidence type="ECO:0000256" key="12">
    <source>
        <dbReference type="ARBA" id="ARBA00022982"/>
    </source>
</evidence>
<dbReference type="CDD" id="cd13912">
    <property type="entry name" value="CcO_II_C"/>
    <property type="match status" value="1"/>
</dbReference>
<dbReference type="SUPFAM" id="SSF49503">
    <property type="entry name" value="Cupredoxins"/>
    <property type="match status" value="1"/>
</dbReference>
<comment type="subcellular location">
    <subcellularLocation>
        <location evidence="1 18">Mitochondrion inner membrane</location>
        <topology evidence="1 18">Multi-pass membrane protein</topology>
    </subcellularLocation>
</comment>
<keyword evidence="15 18" id="KW-0496">Mitochondrion</keyword>
<evidence type="ECO:0000256" key="19">
    <source>
        <dbReference type="SAM" id="Phobius"/>
    </source>
</evidence>
<evidence type="ECO:0000256" key="16">
    <source>
        <dbReference type="ARBA" id="ARBA00023136"/>
    </source>
</evidence>
<evidence type="ECO:0000256" key="17">
    <source>
        <dbReference type="ARBA" id="ARBA00049512"/>
    </source>
</evidence>
<evidence type="ECO:0000256" key="9">
    <source>
        <dbReference type="ARBA" id="ARBA00022792"/>
    </source>
</evidence>
<dbReference type="PROSITE" id="PS50999">
    <property type="entry name" value="COX2_TM"/>
    <property type="match status" value="1"/>
</dbReference>
<evidence type="ECO:0000256" key="18">
    <source>
        <dbReference type="RuleBase" id="RU000457"/>
    </source>
</evidence>
<dbReference type="GO" id="GO:0005507">
    <property type="term" value="F:copper ion binding"/>
    <property type="evidence" value="ECO:0007669"/>
    <property type="project" value="InterPro"/>
</dbReference>
<comment type="catalytic activity">
    <reaction evidence="17">
        <text>4 Fe(II)-[cytochrome c] + O2 + 8 H(+)(in) = 4 Fe(III)-[cytochrome c] + 2 H2O + 4 H(+)(out)</text>
        <dbReference type="Rhea" id="RHEA:11436"/>
        <dbReference type="Rhea" id="RHEA-COMP:10350"/>
        <dbReference type="Rhea" id="RHEA-COMP:14399"/>
        <dbReference type="ChEBI" id="CHEBI:15377"/>
        <dbReference type="ChEBI" id="CHEBI:15378"/>
        <dbReference type="ChEBI" id="CHEBI:15379"/>
        <dbReference type="ChEBI" id="CHEBI:29033"/>
        <dbReference type="ChEBI" id="CHEBI:29034"/>
        <dbReference type="EC" id="7.1.1.9"/>
    </reaction>
    <physiologicalReaction direction="left-to-right" evidence="17">
        <dbReference type="Rhea" id="RHEA:11437"/>
    </physiologicalReaction>
</comment>
<keyword evidence="10" id="KW-0460">Magnesium</keyword>
<keyword evidence="14 18" id="KW-0186">Copper</keyword>
<feature type="domain" description="Cytochrome oxidase subunit II copper A binding" evidence="20">
    <location>
        <begin position="92"/>
        <end position="220"/>
    </location>
</feature>
<comment type="function">
    <text evidence="18">Component of the cytochrome c oxidase, the last enzyme in the mitochondrial electron transport chain which drives oxidative phosphorylation. The respiratory chain contains 3 multisubunit complexes succinate dehydrogenase (complex II, CII), ubiquinol-cytochrome c oxidoreductase (cytochrome b-c1 complex, complex III, CIII) and cytochrome c oxidase (complex IV, CIV), that cooperate to transfer electrons derived from NADH and succinate to molecular oxygen, creating an electrochemical gradient over the inner membrane that drives transmembrane transport and the ATP synthase. Cytochrome c oxidase is the component of the respiratory chain that catalyzes the reduction of oxygen to water. Electrons originating from reduced cytochrome c in the intermembrane space (IMS) are transferred via the dinuclear copper A center (CU(A)) of subunit 2 and heme A of subunit 1 to the active site in subunit 1, a binuclear center (BNC) formed by heme A3 and copper B (CU(B)). The BNC reduces molecular oxygen to 2 water molecules using 4 electrons from cytochrome c in the IMS and 4 protons from the mitochondrial matrix.</text>
</comment>
<dbReference type="PRINTS" id="PR01166">
    <property type="entry name" value="CYCOXIDASEII"/>
</dbReference>
<dbReference type="GO" id="GO:0004129">
    <property type="term" value="F:cytochrome-c oxidase activity"/>
    <property type="evidence" value="ECO:0007669"/>
    <property type="project" value="UniProtKB-EC"/>
</dbReference>
<evidence type="ECO:0000256" key="14">
    <source>
        <dbReference type="ARBA" id="ARBA00023008"/>
    </source>
</evidence>
<keyword evidence="12 18" id="KW-0249">Electron transport</keyword>
<evidence type="ECO:0000256" key="15">
    <source>
        <dbReference type="ARBA" id="ARBA00023128"/>
    </source>
</evidence>
<keyword evidence="5 18" id="KW-0813">Transport</keyword>
<reference evidence="22" key="1">
    <citation type="journal article" date="2022" name="Polar Biol.">
        <title>Mitochondrial genomes provide insight into interfamilial relationships within Pycnogonida.</title>
        <authorList>
            <person name="Zehnpfennig J.R."/>
            <person name="Varney R.M."/>
            <person name="Halanych K.M."/>
            <person name="Mahon A.R."/>
        </authorList>
    </citation>
    <scope>NUCLEOTIDE SEQUENCE</scope>
</reference>
<dbReference type="PANTHER" id="PTHR22888">
    <property type="entry name" value="CYTOCHROME C OXIDASE, SUBUNIT II"/>
    <property type="match status" value="1"/>
</dbReference>
<gene>
    <name evidence="22" type="primary">cox2</name>
</gene>
<protein>
    <recommendedName>
        <fullName evidence="4 18">Cytochrome c oxidase subunit 2</fullName>
    </recommendedName>
</protein>
<dbReference type="Pfam" id="PF00116">
    <property type="entry name" value="COX2"/>
    <property type="match status" value="1"/>
</dbReference>
<dbReference type="InterPro" id="IPR014222">
    <property type="entry name" value="Cyt_c_oxidase_su2"/>
</dbReference>
<keyword evidence="7 18" id="KW-0812">Transmembrane</keyword>
<name>A0A9E7V7I6_9CHEL</name>
<evidence type="ECO:0000313" key="22">
    <source>
        <dbReference type="EMBL" id="UZA61265.1"/>
    </source>
</evidence>
<dbReference type="InterPro" id="IPR036257">
    <property type="entry name" value="Cyt_c_oxidase_su2_TM_sf"/>
</dbReference>
<accession>A0A9E7V7I6</accession>
<dbReference type="InterPro" id="IPR002429">
    <property type="entry name" value="CcO_II-like_C"/>
</dbReference>
<comment type="similarity">
    <text evidence="2 18">Belongs to the cytochrome c oxidase subunit 2 family.</text>
</comment>
<keyword evidence="9 18" id="KW-0999">Mitochondrion inner membrane</keyword>
<dbReference type="GO" id="GO:0042773">
    <property type="term" value="P:ATP synthesis coupled electron transport"/>
    <property type="evidence" value="ECO:0007669"/>
    <property type="project" value="TreeGrafter"/>
</dbReference>
<organism evidence="22">
    <name type="scientific">Endeis sp. JZ-2022</name>
    <dbReference type="NCBI Taxonomy" id="2992007"/>
    <lineage>
        <taxon>Eukaryota</taxon>
        <taxon>Metazoa</taxon>
        <taxon>Ecdysozoa</taxon>
        <taxon>Arthropoda</taxon>
        <taxon>Chelicerata</taxon>
        <taxon>Pycnogonida</taxon>
        <taxon>Pantopoda</taxon>
        <taxon>Endeidae</taxon>
        <taxon>Endeis</taxon>
    </lineage>
</organism>
<dbReference type="InterPro" id="IPR001505">
    <property type="entry name" value="Copper_CuA"/>
</dbReference>
<dbReference type="GO" id="GO:0016491">
    <property type="term" value="F:oxidoreductase activity"/>
    <property type="evidence" value="ECO:0007669"/>
    <property type="project" value="InterPro"/>
</dbReference>
<dbReference type="AlphaFoldDB" id="A0A9E7V7I6"/>
<evidence type="ECO:0000256" key="7">
    <source>
        <dbReference type="ARBA" id="ARBA00022692"/>
    </source>
</evidence>
<dbReference type="Gene3D" id="2.60.40.420">
    <property type="entry name" value="Cupredoxins - blue copper proteins"/>
    <property type="match status" value="1"/>
</dbReference>
<comment type="cofactor">
    <cofactor evidence="18">
        <name>Cu cation</name>
        <dbReference type="ChEBI" id="CHEBI:23378"/>
    </cofactor>
    <text evidence="18">Binds a copper A center.</text>
</comment>
<feature type="transmembrane region" description="Helical" evidence="19">
    <location>
        <begin position="67"/>
        <end position="85"/>
    </location>
</feature>
<proteinExistence type="inferred from homology"/>
<feature type="domain" description="Cytochrome oxidase subunit II transmembrane region profile" evidence="21">
    <location>
        <begin position="1"/>
        <end position="91"/>
    </location>
</feature>
<dbReference type="PROSITE" id="PS00078">
    <property type="entry name" value="COX2"/>
    <property type="match status" value="1"/>
</dbReference>
<dbReference type="PROSITE" id="PS50857">
    <property type="entry name" value="COX2_CUA"/>
    <property type="match status" value="1"/>
</dbReference>
<dbReference type="SUPFAM" id="SSF81464">
    <property type="entry name" value="Cytochrome c oxidase subunit II-like, transmembrane region"/>
    <property type="match status" value="1"/>
</dbReference>
<evidence type="ECO:0000256" key="4">
    <source>
        <dbReference type="ARBA" id="ARBA00015946"/>
    </source>
</evidence>
<dbReference type="EMBL" id="OK649924">
    <property type="protein sequence ID" value="UZA61265.1"/>
    <property type="molecule type" value="Genomic_DNA"/>
</dbReference>
<dbReference type="InterPro" id="IPR008972">
    <property type="entry name" value="Cupredoxin"/>
</dbReference>
<evidence type="ECO:0000256" key="1">
    <source>
        <dbReference type="ARBA" id="ARBA00004448"/>
    </source>
</evidence>
<dbReference type="PANTHER" id="PTHR22888:SF9">
    <property type="entry name" value="CYTOCHROME C OXIDASE SUBUNIT 2"/>
    <property type="match status" value="1"/>
</dbReference>
<comment type="subunit">
    <text evidence="3">Component of the cytochrome c oxidase (complex IV, CIV), a multisubunit enzyme composed of a catalytic core of 3 subunits and several supernumerary subunits. The complex exists as a monomer or a dimer and forms supercomplexes (SCs) in the inner mitochondrial membrane with ubiquinol-cytochrome c oxidoreductase (cytochrome b-c1 complex, complex III, CIII).</text>
</comment>
<keyword evidence="16 18" id="KW-0472">Membrane</keyword>
<feature type="transmembrane region" description="Helical" evidence="19">
    <location>
        <begin position="27"/>
        <end position="47"/>
    </location>
</feature>
<evidence type="ECO:0000256" key="3">
    <source>
        <dbReference type="ARBA" id="ARBA00011164"/>
    </source>
</evidence>
<dbReference type="Gene3D" id="1.10.287.90">
    <property type="match status" value="1"/>
</dbReference>
<dbReference type="InterPro" id="IPR045187">
    <property type="entry name" value="CcO_II"/>
</dbReference>
<evidence type="ECO:0000256" key="8">
    <source>
        <dbReference type="ARBA" id="ARBA00022723"/>
    </source>
</evidence>
<dbReference type="Pfam" id="PF02790">
    <property type="entry name" value="COX2_TM"/>
    <property type="match status" value="1"/>
</dbReference>
<evidence type="ECO:0000259" key="21">
    <source>
        <dbReference type="PROSITE" id="PS50999"/>
    </source>
</evidence>
<dbReference type="NCBIfam" id="TIGR02866">
    <property type="entry name" value="CoxB"/>
    <property type="match status" value="1"/>
</dbReference>
<evidence type="ECO:0000259" key="20">
    <source>
        <dbReference type="PROSITE" id="PS50857"/>
    </source>
</evidence>
<dbReference type="InterPro" id="IPR011759">
    <property type="entry name" value="Cyt_c_oxidase_su2_TM_dom"/>
</dbReference>
<evidence type="ECO:0000256" key="2">
    <source>
        <dbReference type="ARBA" id="ARBA00007866"/>
    </source>
</evidence>
<evidence type="ECO:0000256" key="10">
    <source>
        <dbReference type="ARBA" id="ARBA00022842"/>
    </source>
</evidence>
<evidence type="ECO:0000256" key="5">
    <source>
        <dbReference type="ARBA" id="ARBA00022448"/>
    </source>
</evidence>
<sequence length="221" mass="25564">MPTWNHLNLQNSATPSMEQLIFFHDHSLMILSAIIVFILYTMIVSMLNKNTNMNLYEGQEIETMWTLTPALILIVITMPSLRILYLMEEINSPFMTIKTIGHQWYWTYEYSDFNNIEFDSFMTKSKNMRLLDTDTAMIVPMNTLIRVLTTSQDVIHAWTIPSMGIKMDSIPGRINQSNLTVTRPGIFMGQCSEICGANHSFMPIKMESVNINTFIKWINSM</sequence>